<dbReference type="InterPro" id="IPR004873">
    <property type="entry name" value="BURP_dom"/>
</dbReference>
<proteinExistence type="predicted"/>
<dbReference type="PANTHER" id="PTHR31236:SF2">
    <property type="entry name" value="BURP DOMAIN PROTEIN RD22"/>
    <property type="match status" value="1"/>
</dbReference>
<sequence length="262" mass="28927">MALYSSFIVVVLTMAVLALAKHSPLLAPQLYWNSVLPYTKMPKAISDLILQPAGNATFLPRSLAKSIPFSSNRLTEIFKHFSVVEQGSFEANTLKETIELCERPGNKGEEKYCTTSLESMIDFSTSKLGTRNVQAVSTELLEKGVIKSLCKYTVLPGVKKLGGDEAVSCHRQRYPFPVFYCHSTKQTASYVMFMKGVDGEKVKAVAMCHINTSGRIWHMGTVPGLTFSTWKAECLGFHSDVSIWHIATGLTFSPSAPFIDIT</sequence>
<dbReference type="InterPro" id="IPR044816">
    <property type="entry name" value="BURP"/>
</dbReference>
<accession>A0A314ZRB2</accession>
<dbReference type="PANTHER" id="PTHR31236">
    <property type="entry name" value="BURP DOMAIN PROTEIN USPL1-LIKE"/>
    <property type="match status" value="1"/>
</dbReference>
<comment type="caution">
    <text evidence="3">The sequence shown here is derived from an EMBL/GenBank/DDBJ whole genome shotgun (WGS) entry which is preliminary data.</text>
</comment>
<dbReference type="AlphaFoldDB" id="A0A314ZRB2"/>
<name>A0A314ZRB2_PRUYE</name>
<dbReference type="OrthoDB" id="654134at2759"/>
<dbReference type="Pfam" id="PF03181">
    <property type="entry name" value="BURP"/>
    <property type="match status" value="1"/>
</dbReference>
<evidence type="ECO:0000313" key="3">
    <source>
        <dbReference type="EMBL" id="PQQ20747.1"/>
    </source>
</evidence>
<feature type="domain" description="BURP" evidence="2">
    <location>
        <begin position="29"/>
        <end position="247"/>
    </location>
</feature>
<reference evidence="3 4" key="1">
    <citation type="submission" date="2018-02" db="EMBL/GenBank/DDBJ databases">
        <title>Draft genome of wild Prunus yedoensis var. nudiflora.</title>
        <authorList>
            <person name="Baek S."/>
            <person name="Kim J.-H."/>
            <person name="Choi K."/>
            <person name="Kim G.-B."/>
            <person name="Cho A."/>
            <person name="Jang H."/>
            <person name="Shin C.-H."/>
            <person name="Yu H.-J."/>
            <person name="Mun J.-H."/>
        </authorList>
    </citation>
    <scope>NUCLEOTIDE SEQUENCE [LARGE SCALE GENOMIC DNA]</scope>
    <source>
        <strain evidence="4">cv. Jeju island</strain>
        <tissue evidence="3">Leaf</tissue>
    </source>
</reference>
<feature type="chain" id="PRO_5016363049" description="BURP domain-containing protein" evidence="1">
    <location>
        <begin position="21"/>
        <end position="262"/>
    </location>
</feature>
<dbReference type="STRING" id="2094558.A0A314ZRB2"/>
<dbReference type="PROSITE" id="PS51277">
    <property type="entry name" value="BURP"/>
    <property type="match status" value="1"/>
</dbReference>
<evidence type="ECO:0000256" key="1">
    <source>
        <dbReference type="SAM" id="SignalP"/>
    </source>
</evidence>
<feature type="signal peptide" evidence="1">
    <location>
        <begin position="1"/>
        <end position="20"/>
    </location>
</feature>
<dbReference type="EMBL" id="PJQY01000027">
    <property type="protein sequence ID" value="PQQ20747.1"/>
    <property type="molecule type" value="Genomic_DNA"/>
</dbReference>
<keyword evidence="1" id="KW-0732">Signal</keyword>
<evidence type="ECO:0000259" key="2">
    <source>
        <dbReference type="PROSITE" id="PS51277"/>
    </source>
</evidence>
<evidence type="ECO:0000313" key="4">
    <source>
        <dbReference type="Proteomes" id="UP000250321"/>
    </source>
</evidence>
<organism evidence="3 4">
    <name type="scientific">Prunus yedoensis var. nudiflora</name>
    <dbReference type="NCBI Taxonomy" id="2094558"/>
    <lineage>
        <taxon>Eukaryota</taxon>
        <taxon>Viridiplantae</taxon>
        <taxon>Streptophyta</taxon>
        <taxon>Embryophyta</taxon>
        <taxon>Tracheophyta</taxon>
        <taxon>Spermatophyta</taxon>
        <taxon>Magnoliopsida</taxon>
        <taxon>eudicotyledons</taxon>
        <taxon>Gunneridae</taxon>
        <taxon>Pentapetalae</taxon>
        <taxon>rosids</taxon>
        <taxon>fabids</taxon>
        <taxon>Rosales</taxon>
        <taxon>Rosaceae</taxon>
        <taxon>Amygdaloideae</taxon>
        <taxon>Amygdaleae</taxon>
        <taxon>Prunus</taxon>
    </lineage>
</organism>
<dbReference type="Proteomes" id="UP000250321">
    <property type="component" value="Unassembled WGS sequence"/>
</dbReference>
<gene>
    <name evidence="3" type="ORF">Pyn_26343</name>
</gene>
<dbReference type="SMART" id="SM01045">
    <property type="entry name" value="BURP"/>
    <property type="match status" value="1"/>
</dbReference>
<protein>
    <recommendedName>
        <fullName evidence="2">BURP domain-containing protein</fullName>
    </recommendedName>
</protein>
<keyword evidence="4" id="KW-1185">Reference proteome</keyword>